<proteinExistence type="predicted"/>
<dbReference type="EMBL" id="LR215974">
    <property type="protein sequence ID" value="VFB02673.1"/>
    <property type="molecule type" value="Genomic_DNA"/>
</dbReference>
<dbReference type="Proteomes" id="UP000290013">
    <property type="component" value="Chromosome"/>
</dbReference>
<gene>
    <name evidence="2" type="ORF">NCTC12078_00651</name>
</gene>
<evidence type="ECO:0000313" key="2">
    <source>
        <dbReference type="EMBL" id="VFB02673.1"/>
    </source>
</evidence>
<dbReference type="Pfam" id="PF20033">
    <property type="entry name" value="DUF6438"/>
    <property type="match status" value="1"/>
</dbReference>
<dbReference type="AlphaFoldDB" id="A0A4U8W9F2"/>
<accession>A0A4U8W9F2</accession>
<sequence>MQRFNMKIYIKVSYIFFCILSCKENNHHINHSEIDQLKSSEDVQSLIRKTDSTFSNYEVKRIKDFRREDFLCKENIALADQLDVSQSFYKTDFDNNGFTDLLVIGDKNNCLGMNNESCSYSPIVLLNFGNRKYALKDISQGFDDYYVPRIKKVNNKNLLEINKSVVKDWEKKTFGEPSKQTLEFKEGEFVEYNSNDKNYIPVQKIEFSTSGCYGTCPVFQLSIDQNRNAHFIAEHFNFSENMESWSENIEGKFHAVIDEKQYQNLIVTLQYIDFPNLKDNYAVDWTDDQTVILKITYAGNKVKVIQDYGAQGTYGLKSIYKKLFELRKNQKWKKDEGFN</sequence>
<dbReference type="KEGG" id="ctai:NCTC12078_00651"/>
<name>A0A4U8W9F2_9FLAO</name>
<reference evidence="2 3" key="1">
    <citation type="submission" date="2019-02" db="EMBL/GenBank/DDBJ databases">
        <authorList>
            <consortium name="Pathogen Informatics"/>
        </authorList>
    </citation>
    <scope>NUCLEOTIDE SEQUENCE [LARGE SCALE GENOMIC DNA]</scope>
    <source>
        <strain evidence="2 3">3012STDY6944375</strain>
    </source>
</reference>
<feature type="domain" description="DUF6438" evidence="1">
    <location>
        <begin position="204"/>
        <end position="326"/>
    </location>
</feature>
<evidence type="ECO:0000313" key="3">
    <source>
        <dbReference type="Proteomes" id="UP000290013"/>
    </source>
</evidence>
<evidence type="ECO:0000259" key="1">
    <source>
        <dbReference type="Pfam" id="PF20033"/>
    </source>
</evidence>
<organism evidence="2 3">
    <name type="scientific">Chryseobacterium taihuense</name>
    <dbReference type="NCBI Taxonomy" id="1141221"/>
    <lineage>
        <taxon>Bacteria</taxon>
        <taxon>Pseudomonadati</taxon>
        <taxon>Bacteroidota</taxon>
        <taxon>Flavobacteriia</taxon>
        <taxon>Flavobacteriales</taxon>
        <taxon>Weeksellaceae</taxon>
        <taxon>Chryseobacterium group</taxon>
        <taxon>Chryseobacterium</taxon>
    </lineage>
</organism>
<protein>
    <recommendedName>
        <fullName evidence="1">DUF6438 domain-containing protein</fullName>
    </recommendedName>
</protein>
<dbReference type="InterPro" id="IPR045497">
    <property type="entry name" value="DUF6438"/>
</dbReference>